<protein>
    <submittedName>
        <fullName evidence="2">Acyl carrier protein</fullName>
    </submittedName>
</protein>
<dbReference type="InterPro" id="IPR009081">
    <property type="entry name" value="PP-bd_ACP"/>
</dbReference>
<dbReference type="RefSeq" id="WP_139425380.1">
    <property type="nucleotide sequence ID" value="NZ_CBCSFY010000002.1"/>
</dbReference>
<dbReference type="SUPFAM" id="SSF47336">
    <property type="entry name" value="ACP-like"/>
    <property type="match status" value="1"/>
</dbReference>
<dbReference type="InterPro" id="IPR036736">
    <property type="entry name" value="ACP-like_sf"/>
</dbReference>
<dbReference type="GeneID" id="56586616"/>
<gene>
    <name evidence="2" type="primary">acpP2</name>
    <name evidence="2" type="ORF">CARM_0878</name>
</gene>
<accession>A0A7L5IKX9</accession>
<proteinExistence type="predicted"/>
<dbReference type="Gene3D" id="1.10.1200.10">
    <property type="entry name" value="ACP-like"/>
    <property type="match status" value="1"/>
</dbReference>
<name>A0A7L5IKX9_9BACT</name>
<dbReference type="AlphaFoldDB" id="A0A7L5IKX9"/>
<evidence type="ECO:0000259" key="1">
    <source>
        <dbReference type="PROSITE" id="PS50075"/>
    </source>
</evidence>
<dbReference type="Proteomes" id="UP000509246">
    <property type="component" value="Chromosome"/>
</dbReference>
<dbReference type="PROSITE" id="PS50075">
    <property type="entry name" value="CARRIER"/>
    <property type="match status" value="1"/>
</dbReference>
<organism evidence="2 3">
    <name type="scientific">Campylobacter armoricus</name>
    <dbReference type="NCBI Taxonomy" id="2505970"/>
    <lineage>
        <taxon>Bacteria</taxon>
        <taxon>Pseudomonadati</taxon>
        <taxon>Campylobacterota</taxon>
        <taxon>Epsilonproteobacteria</taxon>
        <taxon>Campylobacterales</taxon>
        <taxon>Campylobacteraceae</taxon>
        <taxon>Campylobacter</taxon>
    </lineage>
</organism>
<dbReference type="KEGG" id="carm:CARM_0878"/>
<reference evidence="2 3" key="1">
    <citation type="submission" date="2020-05" db="EMBL/GenBank/DDBJ databases">
        <title>Complete genome sequencing of Campylobacter and Arcobacter type strains.</title>
        <authorList>
            <person name="Miller W.G."/>
            <person name="Yee E."/>
        </authorList>
    </citation>
    <scope>NUCLEOTIDE SEQUENCE [LARGE SCALE GENOMIC DNA]</scope>
    <source>
        <strain evidence="2 3">CCUG 73571</strain>
    </source>
</reference>
<dbReference type="EMBL" id="CP053825">
    <property type="protein sequence ID" value="QKF79787.1"/>
    <property type="molecule type" value="Genomic_DNA"/>
</dbReference>
<sequence>MQQIQDFFNKIDREDINENMQNLLSDDIIDSLDIMALVAEIEKHYKKPLKAEFIKAENFENFKDIKEMIKQAMQ</sequence>
<feature type="domain" description="Carrier" evidence="1">
    <location>
        <begin position="1"/>
        <end position="73"/>
    </location>
</feature>
<evidence type="ECO:0000313" key="3">
    <source>
        <dbReference type="Proteomes" id="UP000509246"/>
    </source>
</evidence>
<evidence type="ECO:0000313" key="2">
    <source>
        <dbReference type="EMBL" id="QKF79787.1"/>
    </source>
</evidence>
<keyword evidence="3" id="KW-1185">Reference proteome</keyword>